<feature type="coiled-coil region" evidence="1">
    <location>
        <begin position="86"/>
        <end position="134"/>
    </location>
</feature>
<feature type="region of interest" description="Disordered" evidence="2">
    <location>
        <begin position="380"/>
        <end position="401"/>
    </location>
</feature>
<evidence type="ECO:0000256" key="2">
    <source>
        <dbReference type="SAM" id="MobiDB-lite"/>
    </source>
</evidence>
<feature type="compositionally biased region" description="Polar residues" evidence="2">
    <location>
        <begin position="27"/>
        <end position="46"/>
    </location>
</feature>
<evidence type="ECO:0000313" key="4">
    <source>
        <dbReference type="Proteomes" id="UP000800036"/>
    </source>
</evidence>
<feature type="coiled-coil region" evidence="1">
    <location>
        <begin position="204"/>
        <end position="231"/>
    </location>
</feature>
<proteinExistence type="predicted"/>
<evidence type="ECO:0000313" key="3">
    <source>
        <dbReference type="EMBL" id="KAF1978135.1"/>
    </source>
</evidence>
<evidence type="ECO:0008006" key="5">
    <source>
        <dbReference type="Google" id="ProtNLM"/>
    </source>
</evidence>
<protein>
    <recommendedName>
        <fullName evidence="5">SWI5-dependent HO expression protein 3</fullName>
    </recommendedName>
</protein>
<dbReference type="AlphaFoldDB" id="A0A6A5VMM4"/>
<reference evidence="3" key="1">
    <citation type="journal article" date="2020" name="Stud. Mycol.">
        <title>101 Dothideomycetes genomes: a test case for predicting lifestyles and emergence of pathogens.</title>
        <authorList>
            <person name="Haridas S."/>
            <person name="Albert R."/>
            <person name="Binder M."/>
            <person name="Bloem J."/>
            <person name="Labutti K."/>
            <person name="Salamov A."/>
            <person name="Andreopoulos B."/>
            <person name="Baker S."/>
            <person name="Barry K."/>
            <person name="Bills G."/>
            <person name="Bluhm B."/>
            <person name="Cannon C."/>
            <person name="Castanera R."/>
            <person name="Culley D."/>
            <person name="Daum C."/>
            <person name="Ezra D."/>
            <person name="Gonzalez J."/>
            <person name="Henrissat B."/>
            <person name="Kuo A."/>
            <person name="Liang C."/>
            <person name="Lipzen A."/>
            <person name="Lutzoni F."/>
            <person name="Magnuson J."/>
            <person name="Mondo S."/>
            <person name="Nolan M."/>
            <person name="Ohm R."/>
            <person name="Pangilinan J."/>
            <person name="Park H.-J."/>
            <person name="Ramirez L."/>
            <person name="Alfaro M."/>
            <person name="Sun H."/>
            <person name="Tritt A."/>
            <person name="Yoshinaga Y."/>
            <person name="Zwiers L.-H."/>
            <person name="Turgeon B."/>
            <person name="Goodwin S."/>
            <person name="Spatafora J."/>
            <person name="Crous P."/>
            <person name="Grigoriev I."/>
        </authorList>
    </citation>
    <scope>NUCLEOTIDE SEQUENCE</scope>
    <source>
        <strain evidence="3">CBS 107.79</strain>
    </source>
</reference>
<keyword evidence="1" id="KW-0175">Coiled coil</keyword>
<organism evidence="3 4">
    <name type="scientific">Bimuria novae-zelandiae CBS 107.79</name>
    <dbReference type="NCBI Taxonomy" id="1447943"/>
    <lineage>
        <taxon>Eukaryota</taxon>
        <taxon>Fungi</taxon>
        <taxon>Dikarya</taxon>
        <taxon>Ascomycota</taxon>
        <taxon>Pezizomycotina</taxon>
        <taxon>Dothideomycetes</taxon>
        <taxon>Pleosporomycetidae</taxon>
        <taxon>Pleosporales</taxon>
        <taxon>Massarineae</taxon>
        <taxon>Didymosphaeriaceae</taxon>
        <taxon>Bimuria</taxon>
    </lineage>
</organism>
<feature type="compositionally biased region" description="Basic and acidic residues" evidence="2">
    <location>
        <begin position="296"/>
        <end position="309"/>
    </location>
</feature>
<sequence length="432" mass="47887">MRNIFHAGSSRSASSVSAPVAGGESSQRASSATWAGPISVSSVKSQHTQELEETRTMLDFHKGLVQSLGHDLQKCETEFAKIKDIQAEQKQQIDQQQAEIKSLHSTKAHLERKVNDLKQEVSNDEQRITELLNEVNSFRHKNAIKGRQTIDLGGIDKDALISHLQTENACLTQESLDHNKQLQALASEHTHKMQELEAWHDAKLAEHDAEFELQRDDIERLTSDLAKAKSEVQLKHLRDAMAYTQDLGNNGAMVHRDGVEVEYHHLTTLCRIAKAQEEELARLRAANALLKETQKQEARTVKFPHDGPKHAQGRKHNSLTLGGLPPRAHAHGLGMGPMTAPARPLTPHMDTRPATPTTPMTPCQRVVSEVLSPAVYVPQPSKRSRVVPRGERQQEGVSDATPKVAVRVHGAPTTAVHPVGMGEREVYEYLFG</sequence>
<evidence type="ECO:0000256" key="1">
    <source>
        <dbReference type="SAM" id="Coils"/>
    </source>
</evidence>
<dbReference type="EMBL" id="ML976661">
    <property type="protein sequence ID" value="KAF1978135.1"/>
    <property type="molecule type" value="Genomic_DNA"/>
</dbReference>
<dbReference type="Proteomes" id="UP000800036">
    <property type="component" value="Unassembled WGS sequence"/>
</dbReference>
<feature type="compositionally biased region" description="Low complexity" evidence="2">
    <location>
        <begin position="7"/>
        <end position="26"/>
    </location>
</feature>
<feature type="region of interest" description="Disordered" evidence="2">
    <location>
        <begin position="296"/>
        <end position="324"/>
    </location>
</feature>
<gene>
    <name evidence="3" type="ORF">BU23DRAFT_654581</name>
</gene>
<keyword evidence="4" id="KW-1185">Reference proteome</keyword>
<accession>A0A6A5VMM4</accession>
<feature type="region of interest" description="Disordered" evidence="2">
    <location>
        <begin position="1"/>
        <end position="47"/>
    </location>
</feature>
<name>A0A6A5VMM4_9PLEO</name>